<feature type="domain" description="VOC" evidence="3">
    <location>
        <begin position="10"/>
        <end position="131"/>
    </location>
</feature>
<dbReference type="CDD" id="cd07253">
    <property type="entry name" value="GLOD5"/>
    <property type="match status" value="1"/>
</dbReference>
<dbReference type="SUPFAM" id="SSF54593">
    <property type="entry name" value="Glyoxalase/Bleomycin resistance protein/Dihydroxybiphenyl dioxygenase"/>
    <property type="match status" value="1"/>
</dbReference>
<dbReference type="AlphaFoldDB" id="A0A1S3JCD7"/>
<dbReference type="InterPro" id="IPR037523">
    <property type="entry name" value="VOC_core"/>
</dbReference>
<dbReference type="PANTHER" id="PTHR21366">
    <property type="entry name" value="GLYOXALASE FAMILY PROTEIN"/>
    <property type="match status" value="1"/>
</dbReference>
<comment type="similarity">
    <text evidence="1">Belongs to the glyoxalase I family.</text>
</comment>
<dbReference type="Pfam" id="PF00903">
    <property type="entry name" value="Glyoxalase"/>
    <property type="match status" value="1"/>
</dbReference>
<dbReference type="InterPro" id="IPR029068">
    <property type="entry name" value="Glyas_Bleomycin-R_OHBP_Dase"/>
</dbReference>
<dbReference type="GeneID" id="106171657"/>
<protein>
    <recommendedName>
        <fullName evidence="2">Glyoxalase domain-containing protein 5</fullName>
    </recommendedName>
</protein>
<evidence type="ECO:0000313" key="4">
    <source>
        <dbReference type="Proteomes" id="UP000085678"/>
    </source>
</evidence>
<dbReference type="Proteomes" id="UP000085678">
    <property type="component" value="Unplaced"/>
</dbReference>
<dbReference type="KEGG" id="lak:106171657"/>
<gene>
    <name evidence="5" type="primary">LOC106171657</name>
</gene>
<name>A0A1S3JCD7_LINAN</name>
<dbReference type="InterPro" id="IPR050383">
    <property type="entry name" value="GlyoxalaseI/FosfomycinResist"/>
</dbReference>
<dbReference type="PANTHER" id="PTHR21366:SF14">
    <property type="entry name" value="GLYOXALASE DOMAIN-CONTAINING PROTEIN 5"/>
    <property type="match status" value="1"/>
</dbReference>
<organism evidence="4 5">
    <name type="scientific">Lingula anatina</name>
    <name type="common">Brachiopod</name>
    <name type="synonym">Lingula unguis</name>
    <dbReference type="NCBI Taxonomy" id="7574"/>
    <lineage>
        <taxon>Eukaryota</taxon>
        <taxon>Metazoa</taxon>
        <taxon>Spiralia</taxon>
        <taxon>Lophotrochozoa</taxon>
        <taxon>Brachiopoda</taxon>
        <taxon>Linguliformea</taxon>
        <taxon>Lingulata</taxon>
        <taxon>Lingulida</taxon>
        <taxon>Linguloidea</taxon>
        <taxon>Lingulidae</taxon>
        <taxon>Lingula</taxon>
    </lineage>
</organism>
<dbReference type="InterPro" id="IPR004360">
    <property type="entry name" value="Glyas_Fos-R_dOase_dom"/>
</dbReference>
<evidence type="ECO:0000256" key="1">
    <source>
        <dbReference type="ARBA" id="ARBA00010363"/>
    </source>
</evidence>
<accession>A0A1S3JCD7</accession>
<dbReference type="OrthoDB" id="5371818at2759"/>
<keyword evidence="4" id="KW-1185">Reference proteome</keyword>
<dbReference type="STRING" id="7574.A0A1S3JCD7"/>
<evidence type="ECO:0000313" key="5">
    <source>
        <dbReference type="RefSeq" id="XP_013407549.1"/>
    </source>
</evidence>
<sequence>MTHSGITIKRLDHLVLTVADVAKTVQFYTNVLGMEEVTFKSTRKALKFGEQKINLHEAGKEFEPKANVPTPGSADICLIAHNHSIEDIINYLKACGVSIEEGPVERTGALGAIQSVYFRDPDKNLIEVSIY</sequence>
<dbReference type="OMA" id="FGTHKIN"/>
<dbReference type="RefSeq" id="XP_013407549.1">
    <property type="nucleotide sequence ID" value="XM_013552095.1"/>
</dbReference>
<reference evidence="5" key="1">
    <citation type="submission" date="2025-08" db="UniProtKB">
        <authorList>
            <consortium name="RefSeq"/>
        </authorList>
    </citation>
    <scope>IDENTIFICATION</scope>
    <source>
        <tissue evidence="5">Gonads</tissue>
    </source>
</reference>
<proteinExistence type="inferred from homology"/>
<evidence type="ECO:0000256" key="2">
    <source>
        <dbReference type="ARBA" id="ARBA00040140"/>
    </source>
</evidence>
<dbReference type="PROSITE" id="PS51819">
    <property type="entry name" value="VOC"/>
    <property type="match status" value="1"/>
</dbReference>
<evidence type="ECO:0000259" key="3">
    <source>
        <dbReference type="PROSITE" id="PS51819"/>
    </source>
</evidence>
<dbReference type="InParanoid" id="A0A1S3JCD7"/>
<dbReference type="Gene3D" id="3.10.180.10">
    <property type="entry name" value="2,3-Dihydroxybiphenyl 1,2-Dioxygenase, domain 1"/>
    <property type="match status" value="1"/>
</dbReference>